<keyword evidence="3" id="KW-1185">Reference proteome</keyword>
<evidence type="ECO:0008006" key="4">
    <source>
        <dbReference type="Google" id="ProtNLM"/>
    </source>
</evidence>
<feature type="signal peptide" evidence="1">
    <location>
        <begin position="1"/>
        <end position="22"/>
    </location>
</feature>
<organism evidence="2 3">
    <name type="scientific">Clostridium frigoriphilum</name>
    <dbReference type="NCBI Taxonomy" id="443253"/>
    <lineage>
        <taxon>Bacteria</taxon>
        <taxon>Bacillati</taxon>
        <taxon>Bacillota</taxon>
        <taxon>Clostridia</taxon>
        <taxon>Eubacteriales</taxon>
        <taxon>Clostridiaceae</taxon>
        <taxon>Clostridium</taxon>
    </lineage>
</organism>
<protein>
    <recommendedName>
        <fullName evidence="4">DUF5667 domain-containing protein</fullName>
    </recommendedName>
</protein>
<accession>A0ABU7UTD1</accession>
<dbReference type="Proteomes" id="UP001498469">
    <property type="component" value="Unassembled WGS sequence"/>
</dbReference>
<evidence type="ECO:0000256" key="1">
    <source>
        <dbReference type="SAM" id="SignalP"/>
    </source>
</evidence>
<reference evidence="2 3" key="1">
    <citation type="submission" date="2023-11" db="EMBL/GenBank/DDBJ databases">
        <title>Draft genome sequence of a psychrophilic Clostridium strain from permafrost water brine.</title>
        <authorList>
            <person name="Shcherbakova V.A."/>
            <person name="Trubitsyn V.E."/>
            <person name="Zakharyuk A.G."/>
        </authorList>
    </citation>
    <scope>NUCLEOTIDE SEQUENCE [LARGE SCALE GENOMIC DNA]</scope>
    <source>
        <strain evidence="2 3">14F</strain>
    </source>
</reference>
<feature type="chain" id="PRO_5046198063" description="DUF5667 domain-containing protein" evidence="1">
    <location>
        <begin position="23"/>
        <end position="173"/>
    </location>
</feature>
<proteinExistence type="predicted"/>
<dbReference type="RefSeq" id="WP_216255466.1">
    <property type="nucleotide sequence ID" value="NZ_JAZHFS010000026.1"/>
</dbReference>
<evidence type="ECO:0000313" key="3">
    <source>
        <dbReference type="Proteomes" id="UP001498469"/>
    </source>
</evidence>
<evidence type="ECO:0000313" key="2">
    <source>
        <dbReference type="EMBL" id="MEF2114655.1"/>
    </source>
</evidence>
<dbReference type="EMBL" id="JAZHFS010000026">
    <property type="protein sequence ID" value="MEF2114655.1"/>
    <property type="molecule type" value="Genomic_DNA"/>
</dbReference>
<gene>
    <name evidence="2" type="ORF">SJI18_20410</name>
</gene>
<keyword evidence="1" id="KW-0732">Signal</keyword>
<comment type="caution">
    <text evidence="2">The sequence shown here is derived from an EMBL/GenBank/DDBJ whole genome shotgun (WGS) entry which is preliminary data.</text>
</comment>
<sequence>MIKKHILGALALSMLIPLSVGAQTLTTKSNTKATTTATQKDPARVPYASQIKLGKQTIKTNNKTNQTIKAAIKGKLVQVRTLIAQDKTNKTLKTKKDALKAQRALIKADKTALKGINVKLVADKKIAKTDVTNKNYAALVSDLNNIASLQTSETPILQKLSSDLDTLISSLSK</sequence>
<name>A0ABU7UTD1_9CLOT</name>